<dbReference type="GO" id="GO:0046872">
    <property type="term" value="F:metal ion binding"/>
    <property type="evidence" value="ECO:0007669"/>
    <property type="project" value="UniProtKB-KW"/>
</dbReference>
<dbReference type="OrthoDB" id="9812532at2"/>
<gene>
    <name evidence="6" type="primary">proA_6</name>
    <name evidence="6" type="ORF">PAM7971_03640</name>
</gene>
<dbReference type="Pfam" id="PF03737">
    <property type="entry name" value="RraA-like"/>
    <property type="match status" value="1"/>
</dbReference>
<comment type="cofactor">
    <cofactor evidence="5">
        <name>Mg(2+)</name>
        <dbReference type="ChEBI" id="CHEBI:18420"/>
    </cofactor>
</comment>
<dbReference type="GO" id="GO:0016829">
    <property type="term" value="F:lyase activity"/>
    <property type="evidence" value="ECO:0007669"/>
    <property type="project" value="UniProtKB-KW"/>
</dbReference>
<keyword evidence="5" id="KW-0460">Magnesium</keyword>
<proteinExistence type="predicted"/>
<dbReference type="EMBL" id="FWFW01000017">
    <property type="protein sequence ID" value="SLN68477.1"/>
    <property type="molecule type" value="Genomic_DNA"/>
</dbReference>
<evidence type="ECO:0000256" key="1">
    <source>
        <dbReference type="ARBA" id="ARBA00001968"/>
    </source>
</evidence>
<evidence type="ECO:0000256" key="3">
    <source>
        <dbReference type="ARBA" id="ARBA00029596"/>
    </source>
</evidence>
<feature type="binding site" evidence="5">
    <location>
        <begin position="104"/>
        <end position="107"/>
    </location>
    <ligand>
        <name>substrate</name>
    </ligand>
</feature>
<evidence type="ECO:0000313" key="6">
    <source>
        <dbReference type="EMBL" id="SLN68477.1"/>
    </source>
</evidence>
<dbReference type="Proteomes" id="UP000193307">
    <property type="component" value="Unassembled WGS sequence"/>
</dbReference>
<evidence type="ECO:0000256" key="2">
    <source>
        <dbReference type="ARBA" id="ARBA00016549"/>
    </source>
</evidence>
<sequence length="232" mass="24218">MLEEPPLLKVKRPAQRPTQAQIDAFQNTPTGFVADAMDGLGAMDAQIQALGAGFGLPYAAAGPALTAYNGPADVLAALAALKFIQPGDILVSSVNGFQGCATVGDRITGMAKNCGAIGFVTDGPMRDFEGVAKVGLPSWCTGLNPNSPFTKGPGTVGFGVNIGGRQVETGDMIVADRDGVVVVPFAQIDAVIARLEQVKTLEYALDKEVEEGLKVPQNILDLLESDQTTYHD</sequence>
<dbReference type="RefSeq" id="WP_085850708.1">
    <property type="nucleotide sequence ID" value="NZ_FNZV01000018.1"/>
</dbReference>
<comment type="cofactor">
    <cofactor evidence="1">
        <name>a divalent metal cation</name>
        <dbReference type="ChEBI" id="CHEBI:60240"/>
    </cofactor>
</comment>
<evidence type="ECO:0000256" key="4">
    <source>
        <dbReference type="ARBA" id="ARBA00030169"/>
    </source>
</evidence>
<dbReference type="Gene3D" id="3.50.30.40">
    <property type="entry name" value="Ribonuclease E inhibitor RraA/RraA-like"/>
    <property type="match status" value="1"/>
</dbReference>
<name>A0A1Y5TPI7_9RHOB</name>
<dbReference type="InterPro" id="IPR036704">
    <property type="entry name" value="RraA/RraA-like_sf"/>
</dbReference>
<evidence type="ECO:0000256" key="5">
    <source>
        <dbReference type="PIRSR" id="PIRSR605493-1"/>
    </source>
</evidence>
<reference evidence="6 7" key="1">
    <citation type="submission" date="2017-03" db="EMBL/GenBank/DDBJ databases">
        <authorList>
            <person name="Afonso C.L."/>
            <person name="Miller P.J."/>
            <person name="Scott M.A."/>
            <person name="Spackman E."/>
            <person name="Goraichik I."/>
            <person name="Dimitrov K.M."/>
            <person name="Suarez D.L."/>
            <person name="Swayne D.E."/>
        </authorList>
    </citation>
    <scope>NUCLEOTIDE SEQUENCE [LARGE SCALE GENOMIC DNA]</scope>
    <source>
        <strain evidence="6 7">CECT 7971</strain>
    </source>
</reference>
<accession>A0A1Y5TPI7</accession>
<evidence type="ECO:0000313" key="7">
    <source>
        <dbReference type="Proteomes" id="UP000193307"/>
    </source>
</evidence>
<dbReference type="AlphaFoldDB" id="A0A1Y5TPI7"/>
<dbReference type="InterPro" id="IPR005493">
    <property type="entry name" value="RraA/RraA-like"/>
</dbReference>
<dbReference type="CDD" id="cd16841">
    <property type="entry name" value="RraA_family"/>
    <property type="match status" value="1"/>
</dbReference>
<dbReference type="SUPFAM" id="SSF89562">
    <property type="entry name" value="RraA-like"/>
    <property type="match status" value="1"/>
</dbReference>
<protein>
    <recommendedName>
        <fullName evidence="2">Putative 4-hydroxy-4-methyl-2-oxoglutarate aldolase</fullName>
    </recommendedName>
    <alternativeName>
        <fullName evidence="3">Regulator of ribonuclease activity homolog</fullName>
    </alternativeName>
    <alternativeName>
        <fullName evidence="4">RraA-like protein</fullName>
    </alternativeName>
</protein>
<dbReference type="STRING" id="658057.SAMN04488032_11816"/>
<feature type="binding site" evidence="5">
    <location>
        <position position="127"/>
    </location>
    <ligand>
        <name>Mg(2+)</name>
        <dbReference type="ChEBI" id="CHEBI:18420"/>
    </ligand>
</feature>
<keyword evidence="6" id="KW-0456">Lyase</keyword>
<keyword evidence="7" id="KW-1185">Reference proteome</keyword>
<organism evidence="6 7">
    <name type="scientific">Pacificibacter marinus</name>
    <dbReference type="NCBI Taxonomy" id="658057"/>
    <lineage>
        <taxon>Bacteria</taxon>
        <taxon>Pseudomonadati</taxon>
        <taxon>Pseudomonadota</taxon>
        <taxon>Alphaproteobacteria</taxon>
        <taxon>Rhodobacterales</taxon>
        <taxon>Roseobacteraceae</taxon>
        <taxon>Pacificibacter</taxon>
    </lineage>
</organism>
<dbReference type="PANTHER" id="PTHR33254">
    <property type="entry name" value="4-HYDROXY-4-METHYL-2-OXOGLUTARATE ALDOLASE 3-RELATED"/>
    <property type="match status" value="1"/>
</dbReference>
<feature type="binding site" evidence="5">
    <location>
        <position position="126"/>
    </location>
    <ligand>
        <name>substrate</name>
    </ligand>
</feature>
<keyword evidence="5" id="KW-0479">Metal-binding</keyword>
<dbReference type="PANTHER" id="PTHR33254:SF4">
    <property type="entry name" value="4-HYDROXY-4-METHYL-2-OXOGLUTARATE ALDOLASE 3-RELATED"/>
    <property type="match status" value="1"/>
</dbReference>